<feature type="region of interest" description="Disordered" evidence="2">
    <location>
        <begin position="1"/>
        <end position="65"/>
    </location>
</feature>
<protein>
    <recommendedName>
        <fullName evidence="8">DNA repair protein Rad26</fullName>
    </recommendedName>
</protein>
<dbReference type="InterPro" id="IPR048379">
    <property type="entry name" value="Rad26-like_C"/>
</dbReference>
<comment type="caution">
    <text evidence="6">The sequence shown here is derived from an EMBL/GenBank/DDBJ whole genome shotgun (WGS) entry which is preliminary data.</text>
</comment>
<evidence type="ECO:0000256" key="1">
    <source>
        <dbReference type="SAM" id="Coils"/>
    </source>
</evidence>
<proteinExistence type="predicted"/>
<evidence type="ECO:0000259" key="5">
    <source>
        <dbReference type="Pfam" id="PF21048"/>
    </source>
</evidence>
<evidence type="ECO:0008006" key="8">
    <source>
        <dbReference type="Google" id="ProtNLM"/>
    </source>
</evidence>
<dbReference type="Pfam" id="PF21046">
    <property type="entry name" value="Rad26-like_C"/>
    <property type="match status" value="1"/>
</dbReference>
<dbReference type="EMBL" id="VXIS01000087">
    <property type="protein sequence ID" value="KAA8906658.1"/>
    <property type="molecule type" value="Genomic_DNA"/>
</dbReference>
<evidence type="ECO:0000259" key="3">
    <source>
        <dbReference type="Pfam" id="PF12331"/>
    </source>
</evidence>
<feature type="domain" description="Rad26-like helical repeats" evidence="3">
    <location>
        <begin position="604"/>
        <end position="803"/>
    </location>
</feature>
<feature type="domain" description="Rad26-like C-terminal" evidence="4">
    <location>
        <begin position="817"/>
        <end position="867"/>
    </location>
</feature>
<evidence type="ECO:0000313" key="6">
    <source>
        <dbReference type="EMBL" id="KAA8906658.1"/>
    </source>
</evidence>
<feature type="region of interest" description="Disordered" evidence="2">
    <location>
        <begin position="155"/>
        <end position="203"/>
    </location>
</feature>
<feature type="coiled-coil region" evidence="1">
    <location>
        <begin position="279"/>
        <end position="320"/>
    </location>
</feature>
<name>A0A5J5EXL1_9PEZI</name>
<dbReference type="InterPro" id="IPR048380">
    <property type="entry name" value="Rad26-like_N"/>
</dbReference>
<keyword evidence="7" id="KW-1185">Reference proteome</keyword>
<sequence>MNLPDHHESRERLQHRRQPFGRDPQFAQSPTLCGPKSDAHGSALHSAACNAPRHQRNSGWESMNDDSEDFFSDDATFDALAEDELRAIEEEAVKSTQQFHQLPQYALSHSVSAMTPFKPPRPMPAPRINAYRPGFVSYTQQRQQQQALGKMVLARGNGQQQQLRSEYNEEEPTLPSGAPTTNLSQQLTPQPAAEPSSDYGDIDGLEDGVELWEATQAAQAAQAQAQNYSVVSGATDVYRQAAVAQEWNEQQAELGQIAEDVVMANSFEAALQNDQEAGVDGHRLQAEAFKAQVALLEQQLEQARQQMQAKAGEVAIVRNKLDQVGRKHERDLASVTTAHAEEEQKRIAELEAVKADRDRLLTEKAFQQREMDELVRKERANRRLQAPKTQDAVMSGSVEVDVSKSRTLTPKKKSKAYMHRDGFDDDDDVAMSVHSPPRLPSRSRTPTNKGLKRKRSVNSSPLLQLPLSHPRTSSIERFPVIDDKVLEKLFAQDDRFEFFEAIMLHKYPPTQQRILDALTKHSFSSPPGMTLSSYFLHKLTALQSSAENKAFSVGVSKIILGIWSQCLAEKNHDALSLVVELFRFAILWTQGSHCFEVMDKALLVIQETVDINAVPLATKRDCVLKEGIPTLACLQILEELALGCMREAVWTKRFWKQIRVDFPIMCLHIAQPLQVMQRMASILCASVLPDSFGPITSINQRANEGFLLEAATKPLELAPRQYGNESKYSATQILELRQELLAFLGCVCSTEIGMLALAKHDRGVLRIALRITEELDVCYDWRPGERIRTEFISFAVKLLYGVITTHPEDANAKLATNHKHLVAMVRVAFSEGIAQEAGIDQEAIEDAFELLENMVTPNEAAVLDEMFTQ</sequence>
<accession>A0A5J5EXL1</accession>
<organism evidence="6 7">
    <name type="scientific">Sphaerosporella brunnea</name>
    <dbReference type="NCBI Taxonomy" id="1250544"/>
    <lineage>
        <taxon>Eukaryota</taxon>
        <taxon>Fungi</taxon>
        <taxon>Dikarya</taxon>
        <taxon>Ascomycota</taxon>
        <taxon>Pezizomycotina</taxon>
        <taxon>Pezizomycetes</taxon>
        <taxon>Pezizales</taxon>
        <taxon>Pyronemataceae</taxon>
        <taxon>Sphaerosporella</taxon>
    </lineage>
</organism>
<keyword evidence="1" id="KW-0175">Coiled coil</keyword>
<feature type="coiled-coil region" evidence="1">
    <location>
        <begin position="350"/>
        <end position="377"/>
    </location>
</feature>
<dbReference type="InterPro" id="IPR022093">
    <property type="entry name" value="Rad26-like_helical"/>
</dbReference>
<feature type="compositionally biased region" description="Basic and acidic residues" evidence="2">
    <location>
        <begin position="1"/>
        <end position="12"/>
    </location>
</feature>
<dbReference type="OrthoDB" id="5245063at2759"/>
<evidence type="ECO:0000259" key="4">
    <source>
        <dbReference type="Pfam" id="PF21046"/>
    </source>
</evidence>
<dbReference type="AlphaFoldDB" id="A0A5J5EXL1"/>
<reference evidence="6 7" key="1">
    <citation type="submission" date="2019-09" db="EMBL/GenBank/DDBJ databases">
        <title>Draft genome of the ectomycorrhizal ascomycete Sphaerosporella brunnea.</title>
        <authorList>
            <consortium name="DOE Joint Genome Institute"/>
            <person name="Benucci G.M."/>
            <person name="Marozzi G."/>
            <person name="Antonielli L."/>
            <person name="Sanchez S."/>
            <person name="Marco P."/>
            <person name="Wang X."/>
            <person name="Falini L.B."/>
            <person name="Barry K."/>
            <person name="Haridas S."/>
            <person name="Lipzen A."/>
            <person name="Labutti K."/>
            <person name="Grigoriev I.V."/>
            <person name="Murat C."/>
            <person name="Martin F."/>
            <person name="Albertini E."/>
            <person name="Donnini D."/>
            <person name="Bonito G."/>
        </authorList>
    </citation>
    <scope>NUCLEOTIDE SEQUENCE [LARGE SCALE GENOMIC DNA]</scope>
    <source>
        <strain evidence="6 7">Sb_GMNB300</strain>
    </source>
</reference>
<feature type="compositionally biased region" description="Polar residues" evidence="2">
    <location>
        <begin position="178"/>
        <end position="189"/>
    </location>
</feature>
<dbReference type="Pfam" id="PF21048">
    <property type="entry name" value="Rad26-like_N"/>
    <property type="match status" value="1"/>
</dbReference>
<evidence type="ECO:0000313" key="7">
    <source>
        <dbReference type="Proteomes" id="UP000326924"/>
    </source>
</evidence>
<dbReference type="InParanoid" id="A0A5J5EXL1"/>
<evidence type="ECO:0000256" key="2">
    <source>
        <dbReference type="SAM" id="MobiDB-lite"/>
    </source>
</evidence>
<feature type="domain" description="Rad26-like N-terminal" evidence="5">
    <location>
        <begin position="498"/>
        <end position="543"/>
    </location>
</feature>
<dbReference type="Proteomes" id="UP000326924">
    <property type="component" value="Unassembled WGS sequence"/>
</dbReference>
<gene>
    <name evidence="6" type="ORF">FN846DRAFT_906948</name>
</gene>
<feature type="region of interest" description="Disordered" evidence="2">
    <location>
        <begin position="378"/>
        <end position="465"/>
    </location>
</feature>
<dbReference type="Pfam" id="PF12331">
    <property type="entry name" value="Rad26-like_helical_rpts"/>
    <property type="match status" value="1"/>
</dbReference>